<dbReference type="AlphaFoldDB" id="A0AAV2B0U9"/>
<proteinExistence type="predicted"/>
<accession>A0AAV2B0U9</accession>
<reference evidence="2 3" key="1">
    <citation type="submission" date="2024-04" db="EMBL/GenBank/DDBJ databases">
        <authorList>
            <person name="Rising A."/>
            <person name="Reimegard J."/>
            <person name="Sonavane S."/>
            <person name="Akerstrom W."/>
            <person name="Nylinder S."/>
            <person name="Hedman E."/>
            <person name="Kallberg Y."/>
        </authorList>
    </citation>
    <scope>NUCLEOTIDE SEQUENCE [LARGE SCALE GENOMIC DNA]</scope>
</reference>
<sequence length="87" mass="9696">MIPSPRHTHKTQKTSQSEAPTILTVAFPWWPVVAWRGRIAGAAPLAPERRCSSRRWVASRTPGGWGTMSWSGRSSGPESGWTRQRRG</sequence>
<evidence type="ECO:0000256" key="1">
    <source>
        <dbReference type="SAM" id="MobiDB-lite"/>
    </source>
</evidence>
<dbReference type="Proteomes" id="UP001497382">
    <property type="component" value="Unassembled WGS sequence"/>
</dbReference>
<gene>
    <name evidence="2" type="ORF">LARSCL_LOCUS16052</name>
</gene>
<name>A0AAV2B0U9_9ARAC</name>
<evidence type="ECO:0000313" key="2">
    <source>
        <dbReference type="EMBL" id="CAL1289644.1"/>
    </source>
</evidence>
<feature type="compositionally biased region" description="Basic residues" evidence="1">
    <location>
        <begin position="1"/>
        <end position="12"/>
    </location>
</feature>
<comment type="caution">
    <text evidence="2">The sequence shown here is derived from an EMBL/GenBank/DDBJ whole genome shotgun (WGS) entry which is preliminary data.</text>
</comment>
<protein>
    <submittedName>
        <fullName evidence="2">Uncharacterized protein</fullName>
    </submittedName>
</protein>
<dbReference type="EMBL" id="CAXIEN010000252">
    <property type="protein sequence ID" value="CAL1289644.1"/>
    <property type="molecule type" value="Genomic_DNA"/>
</dbReference>
<organism evidence="2 3">
    <name type="scientific">Larinioides sclopetarius</name>
    <dbReference type="NCBI Taxonomy" id="280406"/>
    <lineage>
        <taxon>Eukaryota</taxon>
        <taxon>Metazoa</taxon>
        <taxon>Ecdysozoa</taxon>
        <taxon>Arthropoda</taxon>
        <taxon>Chelicerata</taxon>
        <taxon>Arachnida</taxon>
        <taxon>Araneae</taxon>
        <taxon>Araneomorphae</taxon>
        <taxon>Entelegynae</taxon>
        <taxon>Araneoidea</taxon>
        <taxon>Araneidae</taxon>
        <taxon>Larinioides</taxon>
    </lineage>
</organism>
<evidence type="ECO:0000313" key="3">
    <source>
        <dbReference type="Proteomes" id="UP001497382"/>
    </source>
</evidence>
<keyword evidence="3" id="KW-1185">Reference proteome</keyword>
<feature type="region of interest" description="Disordered" evidence="1">
    <location>
        <begin position="1"/>
        <end position="20"/>
    </location>
</feature>
<feature type="compositionally biased region" description="Polar residues" evidence="1">
    <location>
        <begin position="68"/>
        <end position="77"/>
    </location>
</feature>
<feature type="region of interest" description="Disordered" evidence="1">
    <location>
        <begin position="46"/>
        <end position="87"/>
    </location>
</feature>